<keyword evidence="2" id="KW-1185">Reference proteome</keyword>
<protein>
    <submittedName>
        <fullName evidence="1">Uncharacterized protein</fullName>
    </submittedName>
</protein>
<reference evidence="1" key="2">
    <citation type="journal article" date="2020" name="Nat. Commun.">
        <title>Large-scale genome sequencing of mycorrhizal fungi provides insights into the early evolution of symbiotic traits.</title>
        <authorList>
            <person name="Miyauchi S."/>
            <person name="Kiss E."/>
            <person name="Kuo A."/>
            <person name="Drula E."/>
            <person name="Kohler A."/>
            <person name="Sanchez-Garcia M."/>
            <person name="Morin E."/>
            <person name="Andreopoulos B."/>
            <person name="Barry K.W."/>
            <person name="Bonito G."/>
            <person name="Buee M."/>
            <person name="Carver A."/>
            <person name="Chen C."/>
            <person name="Cichocki N."/>
            <person name="Clum A."/>
            <person name="Culley D."/>
            <person name="Crous P.W."/>
            <person name="Fauchery L."/>
            <person name="Girlanda M."/>
            <person name="Hayes R.D."/>
            <person name="Keri Z."/>
            <person name="LaButti K."/>
            <person name="Lipzen A."/>
            <person name="Lombard V."/>
            <person name="Magnuson J."/>
            <person name="Maillard F."/>
            <person name="Murat C."/>
            <person name="Nolan M."/>
            <person name="Ohm R.A."/>
            <person name="Pangilinan J."/>
            <person name="Pereira M.F."/>
            <person name="Perotto S."/>
            <person name="Peter M."/>
            <person name="Pfister S."/>
            <person name="Riley R."/>
            <person name="Sitrit Y."/>
            <person name="Stielow J.B."/>
            <person name="Szollosi G."/>
            <person name="Zifcakova L."/>
            <person name="Stursova M."/>
            <person name="Spatafora J.W."/>
            <person name="Tedersoo L."/>
            <person name="Vaario L.M."/>
            <person name="Yamada A."/>
            <person name="Yan M."/>
            <person name="Wang P."/>
            <person name="Xu J."/>
            <person name="Bruns T."/>
            <person name="Baldrian P."/>
            <person name="Vilgalys R."/>
            <person name="Dunand C."/>
            <person name="Henrissat B."/>
            <person name="Grigoriev I.V."/>
            <person name="Hibbett D."/>
            <person name="Nagy L.G."/>
            <person name="Martin F.M."/>
        </authorList>
    </citation>
    <scope>NUCLEOTIDE SEQUENCE</scope>
    <source>
        <strain evidence="1">P2</strain>
    </source>
</reference>
<sequence>MWKKRGFSCARSPPKRRGRVGTGDNPGSLDQSRLMSNSRESLIAATDHDSSLLCLRALLVASLTFPQLDVASAASAIGGSSSLCFGWTKIYPMTNFWGLPTSFHTWVSAKIQPSIRFLGEKRYRVRDQDRFCLVHQGNVGSLLSVFNRVVFVFVEPGHRDNLPALKRRSPASIFAGITRNVVPTTGSVAAVPTKPPDPKPRL</sequence>
<dbReference type="Proteomes" id="UP000886501">
    <property type="component" value="Unassembled WGS sequence"/>
</dbReference>
<gene>
    <name evidence="1" type="ORF">BDM02DRAFT_1851216</name>
</gene>
<proteinExistence type="predicted"/>
<organism evidence="1 2">
    <name type="scientific">Thelephora ganbajun</name>
    <name type="common">Ganba fungus</name>
    <dbReference type="NCBI Taxonomy" id="370292"/>
    <lineage>
        <taxon>Eukaryota</taxon>
        <taxon>Fungi</taxon>
        <taxon>Dikarya</taxon>
        <taxon>Basidiomycota</taxon>
        <taxon>Agaricomycotina</taxon>
        <taxon>Agaricomycetes</taxon>
        <taxon>Thelephorales</taxon>
        <taxon>Thelephoraceae</taxon>
        <taxon>Thelephora</taxon>
    </lineage>
</organism>
<evidence type="ECO:0000313" key="2">
    <source>
        <dbReference type="Proteomes" id="UP000886501"/>
    </source>
</evidence>
<reference evidence="1" key="1">
    <citation type="submission" date="2019-10" db="EMBL/GenBank/DDBJ databases">
        <authorList>
            <consortium name="DOE Joint Genome Institute"/>
            <person name="Kuo A."/>
            <person name="Miyauchi S."/>
            <person name="Kiss E."/>
            <person name="Drula E."/>
            <person name="Kohler A."/>
            <person name="Sanchez-Garcia M."/>
            <person name="Andreopoulos B."/>
            <person name="Barry K.W."/>
            <person name="Bonito G."/>
            <person name="Buee M."/>
            <person name="Carver A."/>
            <person name="Chen C."/>
            <person name="Cichocki N."/>
            <person name="Clum A."/>
            <person name="Culley D."/>
            <person name="Crous P.W."/>
            <person name="Fauchery L."/>
            <person name="Girlanda M."/>
            <person name="Hayes R."/>
            <person name="Keri Z."/>
            <person name="Labutti K."/>
            <person name="Lipzen A."/>
            <person name="Lombard V."/>
            <person name="Magnuson J."/>
            <person name="Maillard F."/>
            <person name="Morin E."/>
            <person name="Murat C."/>
            <person name="Nolan M."/>
            <person name="Ohm R."/>
            <person name="Pangilinan J."/>
            <person name="Pereira M."/>
            <person name="Perotto S."/>
            <person name="Peter M."/>
            <person name="Riley R."/>
            <person name="Sitrit Y."/>
            <person name="Stielow B."/>
            <person name="Szollosi G."/>
            <person name="Zifcakova L."/>
            <person name="Stursova M."/>
            <person name="Spatafora J.W."/>
            <person name="Tedersoo L."/>
            <person name="Vaario L.-M."/>
            <person name="Yamada A."/>
            <person name="Yan M."/>
            <person name="Wang P."/>
            <person name="Xu J."/>
            <person name="Bruns T."/>
            <person name="Baldrian P."/>
            <person name="Vilgalys R."/>
            <person name="Henrissat B."/>
            <person name="Grigoriev I.V."/>
            <person name="Hibbett D."/>
            <person name="Nagy L.G."/>
            <person name="Martin F.M."/>
        </authorList>
    </citation>
    <scope>NUCLEOTIDE SEQUENCE</scope>
    <source>
        <strain evidence="1">P2</strain>
    </source>
</reference>
<dbReference type="EMBL" id="MU117998">
    <property type="protein sequence ID" value="KAF9649429.1"/>
    <property type="molecule type" value="Genomic_DNA"/>
</dbReference>
<comment type="caution">
    <text evidence="1">The sequence shown here is derived from an EMBL/GenBank/DDBJ whole genome shotgun (WGS) entry which is preliminary data.</text>
</comment>
<name>A0ACB6ZIM4_THEGA</name>
<accession>A0ACB6ZIM4</accession>
<evidence type="ECO:0000313" key="1">
    <source>
        <dbReference type="EMBL" id="KAF9649429.1"/>
    </source>
</evidence>